<dbReference type="PROSITE" id="PS00444">
    <property type="entry name" value="POLYPRENYL_SYNTHASE_2"/>
    <property type="match status" value="1"/>
</dbReference>
<evidence type="ECO:0000256" key="6">
    <source>
        <dbReference type="ARBA" id="ARBA00023229"/>
    </source>
</evidence>
<gene>
    <name evidence="8" type="ORF">H6A01_00375</name>
</gene>
<dbReference type="InterPro" id="IPR008949">
    <property type="entry name" value="Isoprenoid_synthase_dom_sf"/>
</dbReference>
<evidence type="ECO:0000256" key="1">
    <source>
        <dbReference type="ARBA" id="ARBA00001946"/>
    </source>
</evidence>
<dbReference type="InterPro" id="IPR000092">
    <property type="entry name" value="Polyprenyl_synt"/>
</dbReference>
<dbReference type="SUPFAM" id="SSF48576">
    <property type="entry name" value="Terpenoid synthases"/>
    <property type="match status" value="1"/>
</dbReference>
<dbReference type="PANTHER" id="PTHR43281">
    <property type="entry name" value="FARNESYL DIPHOSPHATE SYNTHASE"/>
    <property type="match status" value="1"/>
</dbReference>
<accession>A0ABS2GF58</accession>
<dbReference type="PANTHER" id="PTHR43281:SF1">
    <property type="entry name" value="FARNESYL DIPHOSPHATE SYNTHASE"/>
    <property type="match status" value="1"/>
</dbReference>
<dbReference type="EMBL" id="JACJLA010000001">
    <property type="protein sequence ID" value="MBM6911779.1"/>
    <property type="molecule type" value="Genomic_DNA"/>
</dbReference>
<dbReference type="Pfam" id="PF00348">
    <property type="entry name" value="polyprenyl_synt"/>
    <property type="match status" value="1"/>
</dbReference>
<keyword evidence="3 7" id="KW-0808">Transferase</keyword>
<evidence type="ECO:0000256" key="3">
    <source>
        <dbReference type="ARBA" id="ARBA00022679"/>
    </source>
</evidence>
<evidence type="ECO:0000313" key="8">
    <source>
        <dbReference type="EMBL" id="MBM6911779.1"/>
    </source>
</evidence>
<name>A0ABS2GF58_9FIRM</name>
<dbReference type="SFLD" id="SFLDS00005">
    <property type="entry name" value="Isoprenoid_Synthase_Type_I"/>
    <property type="match status" value="1"/>
</dbReference>
<dbReference type="Gene3D" id="1.10.600.10">
    <property type="entry name" value="Farnesyl Diphosphate Synthase"/>
    <property type="match status" value="1"/>
</dbReference>
<evidence type="ECO:0000256" key="2">
    <source>
        <dbReference type="ARBA" id="ARBA00006706"/>
    </source>
</evidence>
<dbReference type="NCBIfam" id="NF045485">
    <property type="entry name" value="FPPsyn"/>
    <property type="match status" value="1"/>
</dbReference>
<dbReference type="Proteomes" id="UP000707138">
    <property type="component" value="Unassembled WGS sequence"/>
</dbReference>
<dbReference type="SFLD" id="SFLDG01017">
    <property type="entry name" value="Polyprenyl_Transferase_Like"/>
    <property type="match status" value="1"/>
</dbReference>
<keyword evidence="6" id="KW-0414">Isoprene biosynthesis</keyword>
<dbReference type="InterPro" id="IPR033749">
    <property type="entry name" value="Polyprenyl_synt_CS"/>
</dbReference>
<protein>
    <submittedName>
        <fullName evidence="8">Polyprenyl synthetase family protein</fullName>
    </submittedName>
</protein>
<comment type="similarity">
    <text evidence="2 7">Belongs to the FPP/GGPP synthase family.</text>
</comment>
<proteinExistence type="inferred from homology"/>
<keyword evidence="9" id="KW-1185">Reference proteome</keyword>
<dbReference type="CDD" id="cd00685">
    <property type="entry name" value="Trans_IPPS_HT"/>
    <property type="match status" value="1"/>
</dbReference>
<evidence type="ECO:0000313" key="9">
    <source>
        <dbReference type="Proteomes" id="UP000707138"/>
    </source>
</evidence>
<reference evidence="8 9" key="1">
    <citation type="journal article" date="2021" name="Sci. Rep.">
        <title>The distribution of antibiotic resistance genes in chicken gut microbiota commensals.</title>
        <authorList>
            <person name="Juricova H."/>
            <person name="Matiasovicova J."/>
            <person name="Kubasova T."/>
            <person name="Cejkova D."/>
            <person name="Rychlik I."/>
        </authorList>
    </citation>
    <scope>NUCLEOTIDE SEQUENCE [LARGE SCALE GENOMIC DNA]</scope>
    <source>
        <strain evidence="8 9">An537</strain>
    </source>
</reference>
<dbReference type="RefSeq" id="WP_205087113.1">
    <property type="nucleotide sequence ID" value="NZ_JACJLA010000001.1"/>
</dbReference>
<sequence length="292" mass="31385">MIKNYLHDNKVWVDTYLADVLEDSLPEYQTLYDAMHYSLLLGGKRIRPILTKAVMEALGVSADAYKNVVCAIELVHTYSLIHDDLPAMDDDDYRRGQLTNHKKFGEAMAILAGDGLLTEAFSLIGRPSAADASQQIACIKVLADAAGPAGMVGGQAMDISSEGKALPLEELQVLHRGKTGALFSAAVTIGLLLSRADEATTKAFQTYADYLGLLFQITDDILDVVGTIEELGKTPGSDERLDKSTYTSLLGLDGARAKAQETAEAAKAALVDTKADITVLTALVDYLISRTN</sequence>
<dbReference type="PROSITE" id="PS00723">
    <property type="entry name" value="POLYPRENYL_SYNTHASE_1"/>
    <property type="match status" value="1"/>
</dbReference>
<keyword evidence="5" id="KW-0460">Magnesium</keyword>
<evidence type="ECO:0000256" key="5">
    <source>
        <dbReference type="ARBA" id="ARBA00022842"/>
    </source>
</evidence>
<dbReference type="InterPro" id="IPR053378">
    <property type="entry name" value="Prenyl_diphosphate_synthase"/>
</dbReference>
<comment type="caution">
    <text evidence="8">The sequence shown here is derived from an EMBL/GenBank/DDBJ whole genome shotgun (WGS) entry which is preliminary data.</text>
</comment>
<evidence type="ECO:0000256" key="7">
    <source>
        <dbReference type="RuleBase" id="RU004466"/>
    </source>
</evidence>
<organism evidence="8 9">
    <name type="scientific">Veillonella magna</name>
    <dbReference type="NCBI Taxonomy" id="464322"/>
    <lineage>
        <taxon>Bacteria</taxon>
        <taxon>Bacillati</taxon>
        <taxon>Bacillota</taxon>
        <taxon>Negativicutes</taxon>
        <taxon>Veillonellales</taxon>
        <taxon>Veillonellaceae</taxon>
        <taxon>Veillonella</taxon>
    </lineage>
</organism>
<evidence type="ECO:0000256" key="4">
    <source>
        <dbReference type="ARBA" id="ARBA00022723"/>
    </source>
</evidence>
<comment type="cofactor">
    <cofactor evidence="1">
        <name>Mg(2+)</name>
        <dbReference type="ChEBI" id="CHEBI:18420"/>
    </cofactor>
</comment>
<keyword evidence="4" id="KW-0479">Metal-binding</keyword>